<dbReference type="EMBL" id="LAZR01025429">
    <property type="protein sequence ID" value="KKL71943.1"/>
    <property type="molecule type" value="Genomic_DNA"/>
</dbReference>
<organism evidence="1">
    <name type="scientific">marine sediment metagenome</name>
    <dbReference type="NCBI Taxonomy" id="412755"/>
    <lineage>
        <taxon>unclassified sequences</taxon>
        <taxon>metagenomes</taxon>
        <taxon>ecological metagenomes</taxon>
    </lineage>
</organism>
<evidence type="ECO:0008006" key="2">
    <source>
        <dbReference type="Google" id="ProtNLM"/>
    </source>
</evidence>
<evidence type="ECO:0000313" key="1">
    <source>
        <dbReference type="EMBL" id="KKL71943.1"/>
    </source>
</evidence>
<name>A0A0F9ECY7_9ZZZZ</name>
<proteinExistence type="predicted"/>
<dbReference type="AlphaFoldDB" id="A0A0F9ECY7"/>
<feature type="non-terminal residue" evidence="1">
    <location>
        <position position="1"/>
    </location>
</feature>
<comment type="caution">
    <text evidence="1">The sequence shown here is derived from an EMBL/GenBank/DDBJ whole genome shotgun (WGS) entry which is preliminary data.</text>
</comment>
<gene>
    <name evidence="1" type="ORF">LCGC14_2089900</name>
</gene>
<accession>A0A0F9ECY7</accession>
<sequence>GTFHDIADILYVKPDAFDPAHTTEIASDIGKINQQIINQNRKYLLIGPGRWGSADRWLGIPVNWNDISGIGAIIEAKSDKIHADPSQGTHFFQNITSLGISYITISQSEKDFIDWDWLNSLPYESETTYLRQVKLETPLTIKIDGKKSWAVLLK</sequence>
<reference evidence="1" key="1">
    <citation type="journal article" date="2015" name="Nature">
        <title>Complex archaea that bridge the gap between prokaryotes and eukaryotes.</title>
        <authorList>
            <person name="Spang A."/>
            <person name="Saw J.H."/>
            <person name="Jorgensen S.L."/>
            <person name="Zaremba-Niedzwiedzka K."/>
            <person name="Martijn J."/>
            <person name="Lind A.E."/>
            <person name="van Eijk R."/>
            <person name="Schleper C."/>
            <person name="Guy L."/>
            <person name="Ettema T.J."/>
        </authorList>
    </citation>
    <scope>NUCLEOTIDE SEQUENCE</scope>
</reference>
<protein>
    <recommendedName>
        <fullName evidence="2">Pyruvate phosphate dikinase AMP/ATP-binding domain-containing protein</fullName>
    </recommendedName>
</protein>